<protein>
    <submittedName>
        <fullName evidence="6">Bacterio-opsin activator-like protein</fullName>
    </submittedName>
</protein>
<gene>
    <name evidence="6" type="ORF">K933_16047</name>
</gene>
<dbReference type="Pfam" id="PF15915">
    <property type="entry name" value="BAT"/>
    <property type="match status" value="1"/>
</dbReference>
<dbReference type="eggNOG" id="arCOG02282">
    <property type="taxonomic scope" value="Archaea"/>
</dbReference>
<dbReference type="Gene3D" id="1.10.443.10">
    <property type="entry name" value="Intergrase catalytic core"/>
    <property type="match status" value="1"/>
</dbReference>
<evidence type="ECO:0000256" key="1">
    <source>
        <dbReference type="ARBA" id="ARBA00023015"/>
    </source>
</evidence>
<feature type="domain" description="Bacterioopsin transcriptional activator GAF and HTH associated" evidence="5">
    <location>
        <begin position="330"/>
        <end position="481"/>
    </location>
</feature>
<proteinExistence type="predicted"/>
<dbReference type="InterPro" id="IPR031803">
    <property type="entry name" value="BAT_GAF/HTH-assoc"/>
</dbReference>
<evidence type="ECO:0000259" key="4">
    <source>
        <dbReference type="Pfam" id="PF04967"/>
    </source>
</evidence>
<dbReference type="eggNOG" id="arCOG02279">
    <property type="taxonomic scope" value="Archaea"/>
</dbReference>
<dbReference type="SUPFAM" id="SSF56349">
    <property type="entry name" value="DNA breaking-rejoining enzymes"/>
    <property type="match status" value="1"/>
</dbReference>
<dbReference type="PATRIC" id="fig|1324957.4.peg.3259"/>
<evidence type="ECO:0000313" key="6">
    <source>
        <dbReference type="EMBL" id="ESP87047.1"/>
    </source>
</evidence>
<dbReference type="PANTHER" id="PTHR34236:SF1">
    <property type="entry name" value="DIMETHYL SULFOXIDE REDUCTASE TRANSCRIPTIONAL ACTIVATOR"/>
    <property type="match status" value="1"/>
</dbReference>
<evidence type="ECO:0000259" key="5">
    <source>
        <dbReference type="Pfam" id="PF15915"/>
    </source>
</evidence>
<keyword evidence="2" id="KW-0804">Transcription</keyword>
<evidence type="ECO:0000256" key="3">
    <source>
        <dbReference type="ARBA" id="ARBA00023172"/>
    </source>
</evidence>
<organism evidence="6 7">
    <name type="scientific">Candidatus Halobonum tyrrellensis G22</name>
    <dbReference type="NCBI Taxonomy" id="1324957"/>
    <lineage>
        <taxon>Archaea</taxon>
        <taxon>Methanobacteriati</taxon>
        <taxon>Methanobacteriota</taxon>
        <taxon>Stenosarchaea group</taxon>
        <taxon>Halobacteria</taxon>
        <taxon>Halobacteriales</taxon>
        <taxon>Haloferacaceae</taxon>
        <taxon>Candidatus Halobonum</taxon>
    </lineage>
</organism>
<keyword evidence="7" id="KW-1185">Reference proteome</keyword>
<dbReference type="AlphaFoldDB" id="V4IV13"/>
<keyword evidence="1" id="KW-0805">Transcription regulation</keyword>
<dbReference type="InterPro" id="IPR011010">
    <property type="entry name" value="DNA_brk_join_enz"/>
</dbReference>
<dbReference type="GO" id="GO:0015074">
    <property type="term" value="P:DNA integration"/>
    <property type="evidence" value="ECO:0007669"/>
    <property type="project" value="InterPro"/>
</dbReference>
<dbReference type="GO" id="GO:0003677">
    <property type="term" value="F:DNA binding"/>
    <property type="evidence" value="ECO:0007669"/>
    <property type="project" value="InterPro"/>
</dbReference>
<reference evidence="6 7" key="1">
    <citation type="journal article" date="2013" name="Genome Announc.">
        <title>Draft Genome Sequence of 'Candidatus Halobonum tyrrellensis' Strain G22, Isolated from the Hypersaline Waters of Lake Tyrrell, Australia.</title>
        <authorList>
            <person name="Ugalde J.A."/>
            <person name="Narasingarao P."/>
            <person name="Kuo S."/>
            <person name="Podell S."/>
            <person name="Allen E.E."/>
        </authorList>
    </citation>
    <scope>NUCLEOTIDE SEQUENCE [LARGE SCALE GENOMIC DNA]</scope>
    <source>
        <strain evidence="6 7">G22</strain>
    </source>
</reference>
<dbReference type="InterPro" id="IPR007050">
    <property type="entry name" value="HTH_bacterioopsin"/>
</dbReference>
<comment type="caution">
    <text evidence="6">The sequence shown here is derived from an EMBL/GenBank/DDBJ whole genome shotgun (WGS) entry which is preliminary data.</text>
</comment>
<accession>V4IV13</accession>
<dbReference type="InterPro" id="IPR013762">
    <property type="entry name" value="Integrase-like_cat_sf"/>
</dbReference>
<dbReference type="PANTHER" id="PTHR34236">
    <property type="entry name" value="DIMETHYL SULFOXIDE REDUCTASE TRANSCRIPTIONAL ACTIVATOR"/>
    <property type="match status" value="1"/>
</dbReference>
<dbReference type="EMBL" id="ASGZ01000064">
    <property type="protein sequence ID" value="ESP87047.1"/>
    <property type="molecule type" value="Genomic_DNA"/>
</dbReference>
<evidence type="ECO:0000313" key="7">
    <source>
        <dbReference type="Proteomes" id="UP000017840"/>
    </source>
</evidence>
<feature type="domain" description="HTH bat-type" evidence="4">
    <location>
        <begin position="488"/>
        <end position="539"/>
    </location>
</feature>
<dbReference type="STRING" id="1324957.K933_16047"/>
<sequence length="546" mass="56836">MARFLVAGGYDRLRRATRTYRADLVVRLCGEVGLRPSEVVSVGPDDVRAVGDARFLDAGGRDAYLPAEVAHTLEQYARSVDDADPLVDVSERRVQMLVRETGERAADATDDGRFRDVSTRDLRAAHACRLLDDGTDPRVVLAVTAYDRLETLEPHLDSPDAERVAAALSGDASAADRPPARLEAAVTVAAAVGDALADAATSADVHELVCERVAAADAYRFAWTAAATGDGVELRAAAGTDADAVERTLADREAAVAATTDDRTARVAETETGTVVAVPLTGGGSVRGLLGVGVDADGVGAAERDALSALGAQVGAALAAVEHKRLLLADTVTELTFDVASGAAPLASAAAELDCEFDLVGIVPAEDLLCYVDARDVTPDAVSEYAAATDAVGNVRLVGGDAVGVLLELALASSPVRTIADSGGDVRSYGVAPRGGRLVAELSTDANARSVVEAVTGSFPGVHLTAKREAEPEAASGGEVRERLADDLTERQAAALRSAYYGGYFEWPRDSTGEELADSLGVSSPTLHRHLRTAQQKLLRAFLEDD</sequence>
<dbReference type="GO" id="GO:0006310">
    <property type="term" value="P:DNA recombination"/>
    <property type="evidence" value="ECO:0007669"/>
    <property type="project" value="UniProtKB-KW"/>
</dbReference>
<dbReference type="Pfam" id="PF04967">
    <property type="entry name" value="HTH_10"/>
    <property type="match status" value="1"/>
</dbReference>
<evidence type="ECO:0000256" key="2">
    <source>
        <dbReference type="ARBA" id="ARBA00023163"/>
    </source>
</evidence>
<keyword evidence="3" id="KW-0233">DNA recombination</keyword>
<dbReference type="Proteomes" id="UP000017840">
    <property type="component" value="Unassembled WGS sequence"/>
</dbReference>
<name>V4IV13_9EURY</name>